<keyword evidence="3" id="KW-1185">Reference proteome</keyword>
<feature type="transmembrane region" description="Helical" evidence="1">
    <location>
        <begin position="92"/>
        <end position="112"/>
    </location>
</feature>
<protein>
    <submittedName>
        <fullName evidence="2">Uncharacterized protein</fullName>
    </submittedName>
</protein>
<dbReference type="OrthoDB" id="2935283at2759"/>
<dbReference type="AlphaFoldDB" id="A0A0D7B516"/>
<keyword evidence="1" id="KW-0812">Transmembrane</keyword>
<feature type="transmembrane region" description="Helical" evidence="1">
    <location>
        <begin position="148"/>
        <end position="169"/>
    </location>
</feature>
<organism evidence="2 3">
    <name type="scientific">Cylindrobasidium torrendii FP15055 ss-10</name>
    <dbReference type="NCBI Taxonomy" id="1314674"/>
    <lineage>
        <taxon>Eukaryota</taxon>
        <taxon>Fungi</taxon>
        <taxon>Dikarya</taxon>
        <taxon>Basidiomycota</taxon>
        <taxon>Agaricomycotina</taxon>
        <taxon>Agaricomycetes</taxon>
        <taxon>Agaricomycetidae</taxon>
        <taxon>Agaricales</taxon>
        <taxon>Marasmiineae</taxon>
        <taxon>Physalacriaceae</taxon>
        <taxon>Cylindrobasidium</taxon>
    </lineage>
</organism>
<sequence>MVLLRCRTFLFCLPLAPGVCLLSLLGMLLGISGAVGSWMEVFLLKQHPNTVEDVIALFAQAISFSAYGLFSLIGVITGLAKIRTLAYIYPRLITIHYIIMIATFSFGMYYTFRPADAIAVERCIAGDKAAFIQDFCHKGFNLIKALPIGWYVLALVIQPYAYIIAVNLAEQLEIDDIAKLPKKFRLASDAASFHSKDVETGLASRPSFLGSWRS</sequence>
<reference evidence="2 3" key="1">
    <citation type="journal article" date="2015" name="Fungal Genet. Biol.">
        <title>Evolution of novel wood decay mechanisms in Agaricales revealed by the genome sequences of Fistulina hepatica and Cylindrobasidium torrendii.</title>
        <authorList>
            <person name="Floudas D."/>
            <person name="Held B.W."/>
            <person name="Riley R."/>
            <person name="Nagy L.G."/>
            <person name="Koehler G."/>
            <person name="Ransdell A.S."/>
            <person name="Younus H."/>
            <person name="Chow J."/>
            <person name="Chiniquy J."/>
            <person name="Lipzen A."/>
            <person name="Tritt A."/>
            <person name="Sun H."/>
            <person name="Haridas S."/>
            <person name="LaButti K."/>
            <person name="Ohm R.A."/>
            <person name="Kues U."/>
            <person name="Blanchette R.A."/>
            <person name="Grigoriev I.V."/>
            <person name="Minto R.E."/>
            <person name="Hibbett D.S."/>
        </authorList>
    </citation>
    <scope>NUCLEOTIDE SEQUENCE [LARGE SCALE GENOMIC DNA]</scope>
    <source>
        <strain evidence="2 3">FP15055 ss-10</strain>
    </source>
</reference>
<keyword evidence="1" id="KW-0472">Membrane</keyword>
<evidence type="ECO:0000313" key="3">
    <source>
        <dbReference type="Proteomes" id="UP000054007"/>
    </source>
</evidence>
<feature type="transmembrane region" description="Helical" evidence="1">
    <location>
        <begin position="54"/>
        <end position="80"/>
    </location>
</feature>
<evidence type="ECO:0000256" key="1">
    <source>
        <dbReference type="SAM" id="Phobius"/>
    </source>
</evidence>
<proteinExistence type="predicted"/>
<evidence type="ECO:0000313" key="2">
    <source>
        <dbReference type="EMBL" id="KIY65290.1"/>
    </source>
</evidence>
<name>A0A0D7B516_9AGAR</name>
<dbReference type="EMBL" id="KN880596">
    <property type="protein sequence ID" value="KIY65290.1"/>
    <property type="molecule type" value="Genomic_DNA"/>
</dbReference>
<keyword evidence="1" id="KW-1133">Transmembrane helix</keyword>
<dbReference type="Proteomes" id="UP000054007">
    <property type="component" value="Unassembled WGS sequence"/>
</dbReference>
<gene>
    <name evidence="2" type="ORF">CYLTODRAFT_492445</name>
</gene>
<accession>A0A0D7B516</accession>